<organism evidence="1 2">
    <name type="scientific">candidate division CSSED10-310 bacterium</name>
    <dbReference type="NCBI Taxonomy" id="2855610"/>
    <lineage>
        <taxon>Bacteria</taxon>
        <taxon>Bacteria division CSSED10-310</taxon>
    </lineage>
</organism>
<proteinExistence type="predicted"/>
<keyword evidence="2" id="KW-1185">Reference proteome</keyword>
<evidence type="ECO:0000313" key="2">
    <source>
        <dbReference type="Proteomes" id="UP001594351"/>
    </source>
</evidence>
<sequence length="91" mass="10582">MTFRTVSSIVIKISITLDPSFERDAQRLTKVAENSYVDTRGNYFTYLVENEILRLFNQFQVIHHWEGMGLEHQHAGGQSHRHGMIEAVFQC</sequence>
<protein>
    <submittedName>
        <fullName evidence="1">Uncharacterized protein</fullName>
    </submittedName>
</protein>
<gene>
    <name evidence="1" type="ORF">ACFL27_18835</name>
</gene>
<accession>A0ABV6Z1E3</accession>
<evidence type="ECO:0000313" key="1">
    <source>
        <dbReference type="EMBL" id="MFC1852257.1"/>
    </source>
</evidence>
<dbReference type="Proteomes" id="UP001594351">
    <property type="component" value="Unassembled WGS sequence"/>
</dbReference>
<dbReference type="EMBL" id="JBHPBY010000289">
    <property type="protein sequence ID" value="MFC1852257.1"/>
    <property type="molecule type" value="Genomic_DNA"/>
</dbReference>
<comment type="caution">
    <text evidence="1">The sequence shown here is derived from an EMBL/GenBank/DDBJ whole genome shotgun (WGS) entry which is preliminary data.</text>
</comment>
<name>A0ABV6Z1E3_UNCC1</name>
<reference evidence="1 2" key="1">
    <citation type="submission" date="2024-09" db="EMBL/GenBank/DDBJ databases">
        <title>Laminarin stimulates single cell rates of sulfate reduction while oxygen inhibits transcriptomic activity in coastal marine sediment.</title>
        <authorList>
            <person name="Lindsay M."/>
            <person name="Orcutt B."/>
            <person name="Emerson D."/>
            <person name="Stepanauskas R."/>
            <person name="D'Angelo T."/>
        </authorList>
    </citation>
    <scope>NUCLEOTIDE SEQUENCE [LARGE SCALE GENOMIC DNA]</scope>
    <source>
        <strain evidence="1">SAG AM-311-K15</strain>
    </source>
</reference>